<evidence type="ECO:0000313" key="3">
    <source>
        <dbReference type="Proteomes" id="UP001066276"/>
    </source>
</evidence>
<protein>
    <submittedName>
        <fullName evidence="2">Uncharacterized protein</fullName>
    </submittedName>
</protein>
<gene>
    <name evidence="2" type="ORF">NDU88_006936</name>
</gene>
<dbReference type="Proteomes" id="UP001066276">
    <property type="component" value="Chromosome 1_2"/>
</dbReference>
<reference evidence="2" key="1">
    <citation type="journal article" date="2022" name="bioRxiv">
        <title>Sequencing and chromosome-scale assembly of the giantPleurodeles waltlgenome.</title>
        <authorList>
            <person name="Brown T."/>
            <person name="Elewa A."/>
            <person name="Iarovenko S."/>
            <person name="Subramanian E."/>
            <person name="Araus A.J."/>
            <person name="Petzold A."/>
            <person name="Susuki M."/>
            <person name="Suzuki K.-i.T."/>
            <person name="Hayashi T."/>
            <person name="Toyoda A."/>
            <person name="Oliveira C."/>
            <person name="Osipova E."/>
            <person name="Leigh N.D."/>
            <person name="Simon A."/>
            <person name="Yun M.H."/>
        </authorList>
    </citation>
    <scope>NUCLEOTIDE SEQUENCE</scope>
    <source>
        <strain evidence="2">20211129_DDA</strain>
        <tissue evidence="2">Liver</tissue>
    </source>
</reference>
<feature type="compositionally biased region" description="Basic and acidic residues" evidence="1">
    <location>
        <begin position="24"/>
        <end position="56"/>
    </location>
</feature>
<proteinExistence type="predicted"/>
<dbReference type="EMBL" id="JANPWB010000002">
    <property type="protein sequence ID" value="KAJ1211578.1"/>
    <property type="molecule type" value="Genomic_DNA"/>
</dbReference>
<keyword evidence="3" id="KW-1185">Reference proteome</keyword>
<organism evidence="2 3">
    <name type="scientific">Pleurodeles waltl</name>
    <name type="common">Iberian ribbed newt</name>
    <dbReference type="NCBI Taxonomy" id="8319"/>
    <lineage>
        <taxon>Eukaryota</taxon>
        <taxon>Metazoa</taxon>
        <taxon>Chordata</taxon>
        <taxon>Craniata</taxon>
        <taxon>Vertebrata</taxon>
        <taxon>Euteleostomi</taxon>
        <taxon>Amphibia</taxon>
        <taxon>Batrachia</taxon>
        <taxon>Caudata</taxon>
        <taxon>Salamandroidea</taxon>
        <taxon>Salamandridae</taxon>
        <taxon>Pleurodelinae</taxon>
        <taxon>Pleurodeles</taxon>
    </lineage>
</organism>
<evidence type="ECO:0000313" key="2">
    <source>
        <dbReference type="EMBL" id="KAJ1211578.1"/>
    </source>
</evidence>
<accession>A0AAV7WC05</accession>
<comment type="caution">
    <text evidence="2">The sequence shown here is derived from an EMBL/GenBank/DDBJ whole genome shotgun (WGS) entry which is preliminary data.</text>
</comment>
<sequence>MAWDQTRSAALSDHNPGPKLKSCHNNDRRSEKLKKSDRRIYSTSRDRGDPLWDRVYPENSPRQLRGYCDPQWRPRQSSEPIATAARG</sequence>
<evidence type="ECO:0000256" key="1">
    <source>
        <dbReference type="SAM" id="MobiDB-lite"/>
    </source>
</evidence>
<name>A0AAV7WC05_PLEWA</name>
<dbReference type="AlphaFoldDB" id="A0AAV7WC05"/>
<feature type="region of interest" description="Disordered" evidence="1">
    <location>
        <begin position="1"/>
        <end position="87"/>
    </location>
</feature>